<dbReference type="Gene3D" id="3.40.1440.10">
    <property type="entry name" value="GIY-YIG endonuclease"/>
    <property type="match status" value="1"/>
</dbReference>
<accession>A0ABY8FK71</accession>
<gene>
    <name evidence="3" type="ORF">EVC62_17870</name>
</gene>
<dbReference type="EMBL" id="CP035631">
    <property type="protein sequence ID" value="WFF43204.1"/>
    <property type="molecule type" value="Genomic_DNA"/>
</dbReference>
<dbReference type="InterPro" id="IPR000305">
    <property type="entry name" value="GIY-YIG_endonuc"/>
</dbReference>
<evidence type="ECO:0000259" key="2">
    <source>
        <dbReference type="PROSITE" id="PS50164"/>
    </source>
</evidence>
<reference evidence="3 4" key="1">
    <citation type="submission" date="2019-01" db="EMBL/GenBank/DDBJ databases">
        <title>Genome sequence of Salinicola endophyticus REST5.</title>
        <authorList>
            <person name="Nascimento F.X."/>
        </authorList>
    </citation>
    <scope>NUCLEOTIDE SEQUENCE [LARGE SCALE GENOMIC DNA]</scope>
    <source>
        <strain evidence="3 4">REST5</strain>
    </source>
</reference>
<sequence length="129" mass="14021">MACSARCAAPSRAWIEGVAAVSECGREAGGADRPWYLYLIETAAGALYTGITTDVARRFAEHSRGKGARALRGRGPLTLRHVERVGSQSEALKREAAIKRLGAAQKRHWLAQRDNDCHRIVITPESPSP</sequence>
<dbReference type="InterPro" id="IPR035901">
    <property type="entry name" value="GIY-YIG_endonuc_sf"/>
</dbReference>
<proteinExistence type="inferred from homology"/>
<dbReference type="SUPFAM" id="SSF82771">
    <property type="entry name" value="GIY-YIG endonuclease"/>
    <property type="match status" value="1"/>
</dbReference>
<feature type="domain" description="GIY-YIG" evidence="2">
    <location>
        <begin position="33"/>
        <end position="110"/>
    </location>
</feature>
<organism evidence="3 4">
    <name type="scientific">Salinicola endophyticus</name>
    <dbReference type="NCBI Taxonomy" id="1949083"/>
    <lineage>
        <taxon>Bacteria</taxon>
        <taxon>Pseudomonadati</taxon>
        <taxon>Pseudomonadota</taxon>
        <taxon>Gammaproteobacteria</taxon>
        <taxon>Oceanospirillales</taxon>
        <taxon>Halomonadaceae</taxon>
        <taxon>Salinicola</taxon>
    </lineage>
</organism>
<dbReference type="CDD" id="cd10456">
    <property type="entry name" value="GIY-YIG_UPF0213"/>
    <property type="match status" value="1"/>
</dbReference>
<dbReference type="PROSITE" id="PS50164">
    <property type="entry name" value="GIY_YIG"/>
    <property type="match status" value="1"/>
</dbReference>
<dbReference type="PANTHER" id="PTHR34477:SF1">
    <property type="entry name" value="UPF0213 PROTEIN YHBQ"/>
    <property type="match status" value="1"/>
</dbReference>
<keyword evidence="4" id="KW-1185">Reference proteome</keyword>
<evidence type="ECO:0000313" key="3">
    <source>
        <dbReference type="EMBL" id="WFF43204.1"/>
    </source>
</evidence>
<evidence type="ECO:0000313" key="4">
    <source>
        <dbReference type="Proteomes" id="UP001321526"/>
    </source>
</evidence>
<evidence type="ECO:0000256" key="1">
    <source>
        <dbReference type="ARBA" id="ARBA00007435"/>
    </source>
</evidence>
<comment type="similarity">
    <text evidence="1">Belongs to the UPF0213 family.</text>
</comment>
<dbReference type="InterPro" id="IPR050190">
    <property type="entry name" value="UPF0213_domain"/>
</dbReference>
<name>A0ABY8FK71_9GAMM</name>
<dbReference type="Pfam" id="PF01541">
    <property type="entry name" value="GIY-YIG"/>
    <property type="match status" value="1"/>
</dbReference>
<protein>
    <submittedName>
        <fullName evidence="3">GIY-YIG nuclease family protein</fullName>
    </submittedName>
</protein>
<dbReference type="Proteomes" id="UP001321526">
    <property type="component" value="Chromosome"/>
</dbReference>
<dbReference type="PANTHER" id="PTHR34477">
    <property type="entry name" value="UPF0213 PROTEIN YHBQ"/>
    <property type="match status" value="1"/>
</dbReference>